<feature type="transmembrane region" description="Helical" evidence="1">
    <location>
        <begin position="32"/>
        <end position="52"/>
    </location>
</feature>
<evidence type="ECO:0000313" key="3">
    <source>
        <dbReference type="Proteomes" id="UP000692954"/>
    </source>
</evidence>
<name>A0A8S1M0B6_9CILI</name>
<evidence type="ECO:0000313" key="2">
    <source>
        <dbReference type="EMBL" id="CAD8073207.1"/>
    </source>
</evidence>
<reference evidence="2" key="1">
    <citation type="submission" date="2021-01" db="EMBL/GenBank/DDBJ databases">
        <authorList>
            <consortium name="Genoscope - CEA"/>
            <person name="William W."/>
        </authorList>
    </citation>
    <scope>NUCLEOTIDE SEQUENCE</scope>
</reference>
<dbReference type="AlphaFoldDB" id="A0A8S1M0B6"/>
<keyword evidence="1" id="KW-0472">Membrane</keyword>
<keyword evidence="1" id="KW-1133">Transmembrane helix</keyword>
<gene>
    <name evidence="2" type="ORF">PSON_ATCC_30995.1.T0300180</name>
</gene>
<accession>A0A8S1M0B6</accession>
<dbReference type="OrthoDB" id="10250600at2759"/>
<protein>
    <recommendedName>
        <fullName evidence="4">Transmembrane protein</fullName>
    </recommendedName>
</protein>
<proteinExistence type="predicted"/>
<dbReference type="EMBL" id="CAJJDN010000030">
    <property type="protein sequence ID" value="CAD8073207.1"/>
    <property type="molecule type" value="Genomic_DNA"/>
</dbReference>
<organism evidence="2 3">
    <name type="scientific">Paramecium sonneborni</name>
    <dbReference type="NCBI Taxonomy" id="65129"/>
    <lineage>
        <taxon>Eukaryota</taxon>
        <taxon>Sar</taxon>
        <taxon>Alveolata</taxon>
        <taxon>Ciliophora</taxon>
        <taxon>Intramacronucleata</taxon>
        <taxon>Oligohymenophorea</taxon>
        <taxon>Peniculida</taxon>
        <taxon>Parameciidae</taxon>
        <taxon>Paramecium</taxon>
    </lineage>
</organism>
<comment type="caution">
    <text evidence="2">The sequence shown here is derived from an EMBL/GenBank/DDBJ whole genome shotgun (WGS) entry which is preliminary data.</text>
</comment>
<evidence type="ECO:0000256" key="1">
    <source>
        <dbReference type="SAM" id="Phobius"/>
    </source>
</evidence>
<keyword evidence="1" id="KW-0812">Transmembrane</keyword>
<dbReference type="Proteomes" id="UP000692954">
    <property type="component" value="Unassembled WGS sequence"/>
</dbReference>
<sequence>MLSLRWLSTNSSEQFEGALEIISSFVSFTEGFNFIILKFRSYILIIFISINISNIKLNQTKKTKLTYQKYQPLVLFFQYLYPTKELIKIKALHYYVSFFVTDQTTPQPPKKFFGYIHYQEMFLKYQVNFIQMIKLAKLQYFLINNQTQLLVKFKKLCQNQQYFISFFQSIRMG</sequence>
<keyword evidence="3" id="KW-1185">Reference proteome</keyword>
<evidence type="ECO:0008006" key="4">
    <source>
        <dbReference type="Google" id="ProtNLM"/>
    </source>
</evidence>